<dbReference type="PANTHER" id="PTHR30163">
    <property type="entry name" value="MEMBRANE-BOUND LYTIC MUREIN TRANSGLYCOSYLASE B"/>
    <property type="match status" value="1"/>
</dbReference>
<protein>
    <submittedName>
        <fullName evidence="4">Lytic murein transglycosylase B</fullName>
    </submittedName>
</protein>
<name>A0ABS8CDC8_9BURK</name>
<evidence type="ECO:0000256" key="1">
    <source>
        <dbReference type="SAM" id="MobiDB-lite"/>
    </source>
</evidence>
<gene>
    <name evidence="4" type="primary">mltB</name>
    <name evidence="4" type="ORF">H0484_09615</name>
</gene>
<dbReference type="RefSeq" id="WP_226954362.1">
    <property type="nucleotide sequence ID" value="NZ_JACDXW010000004.1"/>
</dbReference>
<feature type="signal peptide" evidence="2">
    <location>
        <begin position="1"/>
        <end position="20"/>
    </location>
</feature>
<accession>A0ABS8CDC8</accession>
<dbReference type="PROSITE" id="PS51257">
    <property type="entry name" value="PROKAR_LIPOPROTEIN"/>
    <property type="match status" value="1"/>
</dbReference>
<dbReference type="NCBIfam" id="TIGR02282">
    <property type="entry name" value="MltB"/>
    <property type="match status" value="1"/>
</dbReference>
<dbReference type="EMBL" id="JACDXW010000004">
    <property type="protein sequence ID" value="MCB5364003.1"/>
    <property type="molecule type" value="Genomic_DNA"/>
</dbReference>
<feature type="region of interest" description="Disordered" evidence="1">
    <location>
        <begin position="25"/>
        <end position="47"/>
    </location>
</feature>
<sequence length="366" mass="39919">MFKPNGFLQVSLLALLTACAASPGTPTASGSAMSSPEPTQAQVARPSVPLSSSEQDYALYVAQSRQLPVNHVENRLSQASYNARVAELMSPAKTTRVRRSWTVYRKRVVEPIRIRAGLEFWQQHQNTLEQTAKQYGVPASIIVAIIGVETVYGRHTGGFSVLDALYTLSFRHPEPARPERVQMFREQLADLIELDYAGQLDATSAKGSFAGAIGLPQFMPGSLKLYAVDGDGDKHIDLHGSVPDVVASVANFLIMHGWQPGLPVFAPVKLPANAKTLVAGGLKPTLTWDTLKLAGATTQVGSPQAWQTYELGVVDLVDETQQRAEYRTATPNFFAITQYNRSYFYAASVADLAQALESERRKLAAR</sequence>
<dbReference type="CDD" id="cd13399">
    <property type="entry name" value="Slt35-like"/>
    <property type="match status" value="1"/>
</dbReference>
<dbReference type="Gene3D" id="1.10.530.10">
    <property type="match status" value="1"/>
</dbReference>
<dbReference type="InterPro" id="IPR011757">
    <property type="entry name" value="Lytic_transglycosylase_MltB"/>
</dbReference>
<evidence type="ECO:0000256" key="2">
    <source>
        <dbReference type="SAM" id="SignalP"/>
    </source>
</evidence>
<dbReference type="InterPro" id="IPR043426">
    <property type="entry name" value="MltB-like"/>
</dbReference>
<reference evidence="4 5" key="1">
    <citation type="submission" date="2020-07" db="EMBL/GenBank/DDBJ databases">
        <title>Pusillimonas sp. nov., isolated from poultry manure in Taiwan.</title>
        <authorList>
            <person name="Lin S.-Y."/>
            <person name="Tang Y.-S."/>
            <person name="Young C.-C."/>
        </authorList>
    </citation>
    <scope>NUCLEOTIDE SEQUENCE [LARGE SCALE GENOMIC DNA]</scope>
    <source>
        <strain evidence="4 5">CC-YST705</strain>
    </source>
</reference>
<proteinExistence type="predicted"/>
<keyword evidence="2" id="KW-0732">Signal</keyword>
<evidence type="ECO:0000313" key="5">
    <source>
        <dbReference type="Proteomes" id="UP000776983"/>
    </source>
</evidence>
<dbReference type="Pfam" id="PF13406">
    <property type="entry name" value="SLT_2"/>
    <property type="match status" value="1"/>
</dbReference>
<evidence type="ECO:0000259" key="3">
    <source>
        <dbReference type="Pfam" id="PF13406"/>
    </source>
</evidence>
<organism evidence="4 5">
    <name type="scientific">Mesopusillimonas faecipullorum</name>
    <dbReference type="NCBI Taxonomy" id="2755040"/>
    <lineage>
        <taxon>Bacteria</taxon>
        <taxon>Pseudomonadati</taxon>
        <taxon>Pseudomonadota</taxon>
        <taxon>Betaproteobacteria</taxon>
        <taxon>Burkholderiales</taxon>
        <taxon>Alcaligenaceae</taxon>
        <taxon>Mesopusillimonas</taxon>
    </lineage>
</organism>
<dbReference type="PANTHER" id="PTHR30163:SF9">
    <property type="entry name" value="MEMBRANE-BOUND LYTIC MUREIN TRANSGLYCOSYLASE B"/>
    <property type="match status" value="1"/>
</dbReference>
<evidence type="ECO:0000313" key="4">
    <source>
        <dbReference type="EMBL" id="MCB5364003.1"/>
    </source>
</evidence>
<dbReference type="InterPro" id="IPR031304">
    <property type="entry name" value="SLT_2"/>
</dbReference>
<feature type="chain" id="PRO_5047293368" evidence="2">
    <location>
        <begin position="21"/>
        <end position="366"/>
    </location>
</feature>
<feature type="domain" description="Transglycosylase SLT" evidence="3">
    <location>
        <begin position="62"/>
        <end position="354"/>
    </location>
</feature>
<feature type="compositionally biased region" description="Polar residues" evidence="1">
    <location>
        <begin position="25"/>
        <end position="42"/>
    </location>
</feature>
<dbReference type="SUPFAM" id="SSF53955">
    <property type="entry name" value="Lysozyme-like"/>
    <property type="match status" value="1"/>
</dbReference>
<comment type="caution">
    <text evidence="4">The sequence shown here is derived from an EMBL/GenBank/DDBJ whole genome shotgun (WGS) entry which is preliminary data.</text>
</comment>
<keyword evidence="5" id="KW-1185">Reference proteome</keyword>
<dbReference type="Gene3D" id="1.10.8.350">
    <property type="entry name" value="Bacterial muramidase"/>
    <property type="match status" value="1"/>
</dbReference>
<dbReference type="Proteomes" id="UP000776983">
    <property type="component" value="Unassembled WGS sequence"/>
</dbReference>
<dbReference type="InterPro" id="IPR023346">
    <property type="entry name" value="Lysozyme-like_dom_sf"/>
</dbReference>